<dbReference type="Proteomes" id="UP000271162">
    <property type="component" value="Unassembled WGS sequence"/>
</dbReference>
<dbReference type="STRING" id="27835.A0A0N4XCC3"/>
<dbReference type="Pfam" id="PF03473">
    <property type="entry name" value="MOSC"/>
    <property type="match status" value="2"/>
</dbReference>
<keyword evidence="1" id="KW-1133">Transmembrane helix</keyword>
<accession>A0A0N4XCC3</accession>
<feature type="domain" description="MOSC" evidence="2">
    <location>
        <begin position="180"/>
        <end position="371"/>
    </location>
</feature>
<dbReference type="InterPro" id="IPR052716">
    <property type="entry name" value="MOSC_domain"/>
</dbReference>
<dbReference type="InterPro" id="IPR005303">
    <property type="entry name" value="MOCOS_middle"/>
</dbReference>
<evidence type="ECO:0000313" key="3">
    <source>
        <dbReference type="EMBL" id="VDL62070.1"/>
    </source>
</evidence>
<dbReference type="OMA" id="DAEFICY"/>
<dbReference type="AlphaFoldDB" id="A0A0N4XCC3"/>
<feature type="domain" description="MOSC" evidence="2">
    <location>
        <begin position="547"/>
        <end position="698"/>
    </location>
</feature>
<keyword evidence="4" id="KW-1185">Reference proteome</keyword>
<evidence type="ECO:0000313" key="4">
    <source>
        <dbReference type="Proteomes" id="UP000271162"/>
    </source>
</evidence>
<evidence type="ECO:0000259" key="2">
    <source>
        <dbReference type="PROSITE" id="PS51340"/>
    </source>
</evidence>
<dbReference type="GO" id="GO:0003824">
    <property type="term" value="F:catalytic activity"/>
    <property type="evidence" value="ECO:0007669"/>
    <property type="project" value="InterPro"/>
</dbReference>
<proteinExistence type="predicted"/>
<gene>
    <name evidence="3" type="ORF">NBR_LOCUS90</name>
</gene>
<evidence type="ECO:0000256" key="1">
    <source>
        <dbReference type="SAM" id="Phobius"/>
    </source>
</evidence>
<dbReference type="InterPro" id="IPR011037">
    <property type="entry name" value="Pyrv_Knase-like_insert_dom_sf"/>
</dbReference>
<dbReference type="InterPro" id="IPR005302">
    <property type="entry name" value="MoCF_Sase_C"/>
</dbReference>
<keyword evidence="1" id="KW-0472">Membrane</keyword>
<dbReference type="PROSITE" id="PS51340">
    <property type="entry name" value="MOSC"/>
    <property type="match status" value="2"/>
</dbReference>
<dbReference type="SUPFAM" id="SSF50800">
    <property type="entry name" value="PK beta-barrel domain-like"/>
    <property type="match status" value="1"/>
</dbReference>
<dbReference type="PANTHER" id="PTHR36930:SF1">
    <property type="entry name" value="MOSC DOMAIN-CONTAINING PROTEIN"/>
    <property type="match status" value="1"/>
</dbReference>
<dbReference type="EMBL" id="UYSL01000018">
    <property type="protein sequence ID" value="VDL62070.1"/>
    <property type="molecule type" value="Genomic_DNA"/>
</dbReference>
<dbReference type="PANTHER" id="PTHR36930">
    <property type="entry name" value="METAL-SULFUR CLUSTER BIOSYNTHESIS PROTEINS YUAD-RELATED"/>
    <property type="match status" value="1"/>
</dbReference>
<feature type="transmembrane region" description="Helical" evidence="1">
    <location>
        <begin position="6"/>
        <end position="27"/>
    </location>
</feature>
<dbReference type="Pfam" id="PF03476">
    <property type="entry name" value="MOSC_N"/>
    <property type="match status" value="2"/>
</dbReference>
<reference evidence="5" key="1">
    <citation type="submission" date="2017-02" db="UniProtKB">
        <authorList>
            <consortium name="WormBaseParasite"/>
        </authorList>
    </citation>
    <scope>IDENTIFICATION</scope>
</reference>
<dbReference type="GO" id="GO:0030151">
    <property type="term" value="F:molybdenum ion binding"/>
    <property type="evidence" value="ECO:0007669"/>
    <property type="project" value="InterPro"/>
</dbReference>
<name>A0A0N4XCC3_NIPBR</name>
<evidence type="ECO:0000313" key="5">
    <source>
        <dbReference type="WBParaSite" id="NBR_0000008901-mRNA-1"/>
    </source>
</evidence>
<dbReference type="GO" id="GO:0030170">
    <property type="term" value="F:pyridoxal phosphate binding"/>
    <property type="evidence" value="ECO:0007669"/>
    <property type="project" value="InterPro"/>
</dbReference>
<dbReference type="SUPFAM" id="SSF141673">
    <property type="entry name" value="MOSC N-terminal domain-like"/>
    <property type="match status" value="2"/>
</dbReference>
<protein>
    <submittedName>
        <fullName evidence="5">MOSC domain-containing protein</fullName>
    </submittedName>
</protein>
<organism evidence="5">
    <name type="scientific">Nippostrongylus brasiliensis</name>
    <name type="common">Rat hookworm</name>
    <dbReference type="NCBI Taxonomy" id="27835"/>
    <lineage>
        <taxon>Eukaryota</taxon>
        <taxon>Metazoa</taxon>
        <taxon>Ecdysozoa</taxon>
        <taxon>Nematoda</taxon>
        <taxon>Chromadorea</taxon>
        <taxon>Rhabditida</taxon>
        <taxon>Rhabditina</taxon>
        <taxon>Rhabditomorpha</taxon>
        <taxon>Strongyloidea</taxon>
        <taxon>Heligmosomidae</taxon>
        <taxon>Nippostrongylus</taxon>
    </lineage>
</organism>
<sequence>MVSQDKKWLIGIVGASVLTYGALSRLWRYYVRSRPSPLVPIGTVKELYVHPIKSCKAISVFSFYCDELGPVAGENYDRRFVVIDGKTGKFYTARQKPIMVTIECKVEDNILTVKARDGSNSHVNLTEVVASNIVKTALNCLGVSPGLLITNFTFAGSGFVTDERLQWLHFNLKTDGLDCGDEVAAFFSTAIGEPDTRLLMFTDGMFTERTCITDPDWWNNNVPKRVDDCRYADLAPYMITTQASLDDLNSRLDKDVSSMNFRPVIVVDQCAAWDEDKWIDLEIGDVRLQCFKPCTRCVLTTVDPLEGVMDKNMQPLKELRQFRLAPEGRMREAFKESPIFGVNAGVDRPVSYPVLFLPRGTVMVEDKKLLLSIVGASIFVYNGVRYLAKYIGERQSPLIPIGTVKALYIYPVKSCKGKSVFSFYCDGIGPVAGEMRDRQFIVVNGSDGRFYTGRQKPCMVLIDCTVDDGVLTMTYVDGTSAQVDINEVTQRNDQRTAKLFNDEQTVALDCGDEVASFLSNILEEQNVRLLMYVNGLYTNRGCVITRRPWNEEIPLRKDMMSKNSSVPFADDAPFMINTQASLDSLNEKLNDKVTIEQFRPVILVDKCDAWDEDKWLSVHIGDVALQCLKPCLRCVMTTINAVTGTKHPSTEPLRTLREFRLAPQGPMLDDCKENPIFGVDAGIIHPGYIHVGQTVYARYKSAHRKATPFYYSQ</sequence>
<reference evidence="3 4" key="2">
    <citation type="submission" date="2018-11" db="EMBL/GenBank/DDBJ databases">
        <authorList>
            <consortium name="Pathogen Informatics"/>
        </authorList>
    </citation>
    <scope>NUCLEOTIDE SEQUENCE [LARGE SCALE GENOMIC DNA]</scope>
</reference>
<keyword evidence="1" id="KW-0812">Transmembrane</keyword>
<dbReference type="WBParaSite" id="NBR_0000008901-mRNA-1">
    <property type="protein sequence ID" value="NBR_0000008901-mRNA-1"/>
    <property type="gene ID" value="NBR_0000008901"/>
</dbReference>